<proteinExistence type="predicted"/>
<dbReference type="SUPFAM" id="SSF55729">
    <property type="entry name" value="Acyl-CoA N-acyltransferases (Nat)"/>
    <property type="match status" value="1"/>
</dbReference>
<dbReference type="InterPro" id="IPR016181">
    <property type="entry name" value="Acyl_CoA_acyltransferase"/>
</dbReference>
<dbReference type="OrthoDB" id="329272at2759"/>
<dbReference type="GO" id="GO:0016747">
    <property type="term" value="F:acyltransferase activity, transferring groups other than amino-acyl groups"/>
    <property type="evidence" value="ECO:0007669"/>
    <property type="project" value="InterPro"/>
</dbReference>
<dbReference type="PROSITE" id="PS51186">
    <property type="entry name" value="GNAT"/>
    <property type="match status" value="1"/>
</dbReference>
<dbReference type="EMBL" id="JAACJN010000003">
    <property type="protein sequence ID" value="KAF5393045.1"/>
    <property type="molecule type" value="Genomic_DNA"/>
</dbReference>
<protein>
    <recommendedName>
        <fullName evidence="1">N-acetyltransferase domain-containing protein</fullName>
    </recommendedName>
</protein>
<dbReference type="Gene3D" id="3.40.630.30">
    <property type="match status" value="1"/>
</dbReference>
<sequence>MIEQPAHEIIIASNEEEIQQCYKVRIDVFTHEQGFPIETEIDHLDPVSIHFLLRLKPSLIPIGVIRCSQYGPGTYKLSRLAVLKEYRRFKFGVELVQTLHNWIQADANQGQGQAGGSVKVVCHSQIPVKSFYAKFGYIPEGEEFDEDGDPHQKLILELPIPLQS</sequence>
<organism evidence="2 3">
    <name type="scientific">Collybiopsis confluens</name>
    <dbReference type="NCBI Taxonomy" id="2823264"/>
    <lineage>
        <taxon>Eukaryota</taxon>
        <taxon>Fungi</taxon>
        <taxon>Dikarya</taxon>
        <taxon>Basidiomycota</taxon>
        <taxon>Agaricomycotina</taxon>
        <taxon>Agaricomycetes</taxon>
        <taxon>Agaricomycetidae</taxon>
        <taxon>Agaricales</taxon>
        <taxon>Marasmiineae</taxon>
        <taxon>Omphalotaceae</taxon>
        <taxon>Collybiopsis</taxon>
    </lineage>
</organism>
<dbReference type="UniPathway" id="UPA00113">
    <property type="reaction ID" value="UER00529"/>
</dbReference>
<accession>A0A8H5I1H7</accession>
<name>A0A8H5I1H7_9AGAR</name>
<evidence type="ECO:0000313" key="3">
    <source>
        <dbReference type="Proteomes" id="UP000518752"/>
    </source>
</evidence>
<comment type="caution">
    <text evidence="2">The sequence shown here is derived from an EMBL/GenBank/DDBJ whole genome shotgun (WGS) entry which is preliminary data.</text>
</comment>
<feature type="domain" description="N-acetyltransferase" evidence="1">
    <location>
        <begin position="8"/>
        <end position="161"/>
    </location>
</feature>
<gene>
    <name evidence="2" type="ORF">D9757_001284</name>
</gene>
<evidence type="ECO:0000313" key="2">
    <source>
        <dbReference type="EMBL" id="KAF5393045.1"/>
    </source>
</evidence>
<dbReference type="Proteomes" id="UP000518752">
    <property type="component" value="Unassembled WGS sequence"/>
</dbReference>
<dbReference type="Pfam" id="PF13673">
    <property type="entry name" value="Acetyltransf_10"/>
    <property type="match status" value="1"/>
</dbReference>
<dbReference type="InterPro" id="IPR000182">
    <property type="entry name" value="GNAT_dom"/>
</dbReference>
<reference evidence="2 3" key="1">
    <citation type="journal article" date="2020" name="ISME J.">
        <title>Uncovering the hidden diversity of litter-decomposition mechanisms in mushroom-forming fungi.</title>
        <authorList>
            <person name="Floudas D."/>
            <person name="Bentzer J."/>
            <person name="Ahren D."/>
            <person name="Johansson T."/>
            <person name="Persson P."/>
            <person name="Tunlid A."/>
        </authorList>
    </citation>
    <scope>NUCLEOTIDE SEQUENCE [LARGE SCALE GENOMIC DNA]</scope>
    <source>
        <strain evidence="2 3">CBS 406.79</strain>
    </source>
</reference>
<keyword evidence="3" id="KW-1185">Reference proteome</keyword>
<dbReference type="GO" id="GO:0006048">
    <property type="term" value="P:UDP-N-acetylglucosamine biosynthetic process"/>
    <property type="evidence" value="ECO:0007669"/>
    <property type="project" value="UniProtKB-UniPathway"/>
</dbReference>
<evidence type="ECO:0000259" key="1">
    <source>
        <dbReference type="PROSITE" id="PS51186"/>
    </source>
</evidence>
<dbReference type="AlphaFoldDB" id="A0A8H5I1H7"/>